<sequence>MMEPNAEIVAVFGPPPEGSDVAESSVTQNNAAVIVLAVLASAAVALRLWARLLQGHSMKADDWTIIVSLLLVGATVGLSIVGGVRGAGNHIWSCTLPDLTNIFQVLYAYTFVYGTACAATKISILLFYQRVFVSRIPSFRVPLIIGYFLSISYPIVIWVTMGNACKPLHFYWNQFVGATGTCIDINTFYLALGIINMLNDIIVLLIPIPQILKLQMSGRKKLAVCSIMLLGSFVCVASIIRIWYLDKFSKAVDITWMMGPVFIWSAIEPSVAIVSACLPHLAPLRRLVGNKISSTQRSNGQSGPSSASTPWRSGKSGTGGGSQKGAGALFTYGGSRFPFGNNGDGMVKLDEEGDEIGLTNRVATKGSVGKSMSAASGSDENINSRWGLSLIKRKIEDDEETTQSKRHHLEVKPGLDQLQNERGLNSFVKSTAWGIRADAAYQHGSTYNGAVTAQAGSSLHLGNNITIYNGDVQTRTTTADEGGGQDKIKRILKDWSQRLQFNYVQRRRDQLEATVVASGTCQWLFKTEEFTSWETEAVTDGHVPVLVLKGKAGSGKSVLLNAALRRSESLSCDPSQDQITLGFFFNARDSLPLEHSRQGLYRSLLSQLLHKTPPAGDICELLETLQPVDDEWDVFTLQRTICKVLRLIQGQRVFLFIDALDECLNDDEDEDSISHMLDVLEFIKSLSETGADVRIIDVMQYNQPDIERYLKEELDKIVISPETRKKLLSAISDRASNMFLWVRLVISRIKQRTLRESYENDTEMLDEVKNTPKKLKDLYKTLLENVDLDKRQDALTLLQLIQAAVRPLTLDEVRSAIGKSTGSSGDVQELSDAMRDLKMAEEGYRLHILSGGLVEVSYVSPGLPRVDETSPVVQFIHKSVRDFLEKGELKALDRKLTTEPEAHFHLCAAKLCMAVIDRSKDSGHEPSFLPYASQYWMLHARRGDKVTDNEIELPDIFAFCSNRTEVIFELLNKYKSARFHTNVDDIPNPRAITCKLNRGNCDASPDPEACRESLLVLLAHEGCAKLLAQHARECQRSSRCWGHPHILDRAFFFAVHRGYVDAARAVWDLSREVGVTIEVDKVRLKRLTPLFAACFKGKREVAEFLLEIGADAMAEARMSPWLPLHAAVAQGYTDVVQLLLRHPGHDAKEMLAQKNSSGMTVLHHAAKAGHVALLVTLLKELRRHRLGHLVREDSNEGTALDIAEAMVQKLKATPGASSASRLEGFLQVQNKLDEFASAIE</sequence>
<feature type="transmembrane region" description="Helical" evidence="9">
    <location>
        <begin position="31"/>
        <end position="50"/>
    </location>
</feature>
<dbReference type="OrthoDB" id="5329176at2759"/>
<gene>
    <name evidence="12" type="ORF">CkaCkLH20_09468</name>
</gene>
<dbReference type="Pfam" id="PF20684">
    <property type="entry name" value="Fung_rhodopsin"/>
    <property type="match status" value="1"/>
</dbReference>
<feature type="transmembrane region" description="Helical" evidence="9">
    <location>
        <begin position="140"/>
        <end position="161"/>
    </location>
</feature>
<dbReference type="InterPro" id="IPR052337">
    <property type="entry name" value="SAT4-like"/>
</dbReference>
<evidence type="ECO:0000256" key="1">
    <source>
        <dbReference type="ARBA" id="ARBA00004141"/>
    </source>
</evidence>
<evidence type="ECO:0000256" key="5">
    <source>
        <dbReference type="ARBA" id="ARBA00023136"/>
    </source>
</evidence>
<comment type="subcellular location">
    <subcellularLocation>
        <location evidence="1">Membrane</location>
        <topology evidence="1">Multi-pass membrane protein</topology>
    </subcellularLocation>
</comment>
<dbReference type="InterPro" id="IPR056884">
    <property type="entry name" value="NPHP3-like_N"/>
</dbReference>
<evidence type="ECO:0000256" key="3">
    <source>
        <dbReference type="ARBA" id="ARBA00022737"/>
    </source>
</evidence>
<feature type="transmembrane region" description="Helical" evidence="9">
    <location>
        <begin position="62"/>
        <end position="86"/>
    </location>
</feature>
<keyword evidence="5 9" id="KW-0472">Membrane</keyword>
<dbReference type="Pfam" id="PF24883">
    <property type="entry name" value="NPHP3_N"/>
    <property type="match status" value="1"/>
</dbReference>
<feature type="domain" description="Rhodopsin" evidence="10">
    <location>
        <begin position="46"/>
        <end position="284"/>
    </location>
</feature>
<dbReference type="Gene3D" id="1.25.40.20">
    <property type="entry name" value="Ankyrin repeat-containing domain"/>
    <property type="match status" value="1"/>
</dbReference>
<keyword evidence="7" id="KW-0040">ANK repeat</keyword>
<dbReference type="InterPro" id="IPR049326">
    <property type="entry name" value="Rhodopsin_dom_fungi"/>
</dbReference>
<evidence type="ECO:0000256" key="8">
    <source>
        <dbReference type="SAM" id="MobiDB-lite"/>
    </source>
</evidence>
<dbReference type="PANTHER" id="PTHR33048">
    <property type="entry name" value="PTH11-LIKE INTEGRAL MEMBRANE PROTEIN (AFU_ORTHOLOGUE AFUA_5G11245)"/>
    <property type="match status" value="1"/>
</dbReference>
<reference evidence="12" key="1">
    <citation type="submission" date="2020-03" db="EMBL/GenBank/DDBJ databases">
        <authorList>
            <person name="He L."/>
        </authorList>
    </citation>
    <scope>NUCLEOTIDE SEQUENCE</scope>
    <source>
        <strain evidence="12">CkLH20</strain>
    </source>
</reference>
<feature type="repeat" description="ANK" evidence="7">
    <location>
        <begin position="1085"/>
        <end position="1117"/>
    </location>
</feature>
<evidence type="ECO:0000256" key="6">
    <source>
        <dbReference type="ARBA" id="ARBA00038359"/>
    </source>
</evidence>
<dbReference type="Gene3D" id="3.40.50.300">
    <property type="entry name" value="P-loop containing nucleotide triphosphate hydrolases"/>
    <property type="match status" value="1"/>
</dbReference>
<organism evidence="12 13">
    <name type="scientific">Colletotrichum karsti</name>
    <dbReference type="NCBI Taxonomy" id="1095194"/>
    <lineage>
        <taxon>Eukaryota</taxon>
        <taxon>Fungi</taxon>
        <taxon>Dikarya</taxon>
        <taxon>Ascomycota</taxon>
        <taxon>Pezizomycotina</taxon>
        <taxon>Sordariomycetes</taxon>
        <taxon>Hypocreomycetidae</taxon>
        <taxon>Glomerellales</taxon>
        <taxon>Glomerellaceae</taxon>
        <taxon>Colletotrichum</taxon>
        <taxon>Colletotrichum boninense species complex</taxon>
    </lineage>
</organism>
<evidence type="ECO:0000259" key="11">
    <source>
        <dbReference type="Pfam" id="PF24883"/>
    </source>
</evidence>
<dbReference type="InterPro" id="IPR036770">
    <property type="entry name" value="Ankyrin_rpt-contain_sf"/>
</dbReference>
<reference evidence="12" key="2">
    <citation type="submission" date="2020-11" db="EMBL/GenBank/DDBJ databases">
        <title>Whole genome sequencing of Colletotrichum sp.</title>
        <authorList>
            <person name="Li H."/>
        </authorList>
    </citation>
    <scope>NUCLEOTIDE SEQUENCE</scope>
    <source>
        <strain evidence="12">CkLH20</strain>
    </source>
</reference>
<dbReference type="PROSITE" id="PS50088">
    <property type="entry name" value="ANK_REPEAT"/>
    <property type="match status" value="1"/>
</dbReference>
<evidence type="ECO:0000256" key="2">
    <source>
        <dbReference type="ARBA" id="ARBA00022692"/>
    </source>
</evidence>
<feature type="transmembrane region" description="Helical" evidence="9">
    <location>
        <begin position="106"/>
        <end position="128"/>
    </location>
</feature>
<feature type="transmembrane region" description="Helical" evidence="9">
    <location>
        <begin position="188"/>
        <end position="210"/>
    </location>
</feature>
<name>A0A9P6HY31_9PEZI</name>
<feature type="region of interest" description="Disordered" evidence="8">
    <location>
        <begin position="293"/>
        <end position="323"/>
    </location>
</feature>
<dbReference type="AlphaFoldDB" id="A0A9P6HY31"/>
<feature type="transmembrane region" description="Helical" evidence="9">
    <location>
        <begin position="222"/>
        <end position="244"/>
    </location>
</feature>
<comment type="similarity">
    <text evidence="6">Belongs to the SAT4 family.</text>
</comment>
<dbReference type="InterPro" id="IPR002110">
    <property type="entry name" value="Ankyrin_rpt"/>
</dbReference>
<evidence type="ECO:0000256" key="7">
    <source>
        <dbReference type="PROSITE-ProRule" id="PRU00023"/>
    </source>
</evidence>
<dbReference type="Proteomes" id="UP000781932">
    <property type="component" value="Unassembled WGS sequence"/>
</dbReference>
<dbReference type="InterPro" id="IPR027417">
    <property type="entry name" value="P-loop_NTPase"/>
</dbReference>
<dbReference type="SMART" id="SM00248">
    <property type="entry name" value="ANK"/>
    <property type="match status" value="3"/>
</dbReference>
<comment type="caution">
    <text evidence="12">The sequence shown here is derived from an EMBL/GenBank/DDBJ whole genome shotgun (WGS) entry which is preliminary data.</text>
</comment>
<accession>A0A9P6HY31</accession>
<evidence type="ECO:0000259" key="10">
    <source>
        <dbReference type="Pfam" id="PF20684"/>
    </source>
</evidence>
<keyword evidence="13" id="KW-1185">Reference proteome</keyword>
<keyword evidence="2 9" id="KW-0812">Transmembrane</keyword>
<proteinExistence type="inferred from homology"/>
<evidence type="ECO:0000313" key="12">
    <source>
        <dbReference type="EMBL" id="KAF9872958.1"/>
    </source>
</evidence>
<dbReference type="GO" id="GO:0016020">
    <property type="term" value="C:membrane"/>
    <property type="evidence" value="ECO:0007669"/>
    <property type="project" value="UniProtKB-SubCell"/>
</dbReference>
<evidence type="ECO:0000313" key="13">
    <source>
        <dbReference type="Proteomes" id="UP000781932"/>
    </source>
</evidence>
<dbReference type="SUPFAM" id="SSF52540">
    <property type="entry name" value="P-loop containing nucleoside triphosphate hydrolases"/>
    <property type="match status" value="1"/>
</dbReference>
<dbReference type="SUPFAM" id="SSF48403">
    <property type="entry name" value="Ankyrin repeat"/>
    <property type="match status" value="1"/>
</dbReference>
<feature type="compositionally biased region" description="Polar residues" evidence="8">
    <location>
        <begin position="293"/>
        <end position="311"/>
    </location>
</feature>
<dbReference type="PROSITE" id="PS50297">
    <property type="entry name" value="ANK_REP_REGION"/>
    <property type="match status" value="1"/>
</dbReference>
<dbReference type="EMBL" id="JAATWM020000034">
    <property type="protein sequence ID" value="KAF9872958.1"/>
    <property type="molecule type" value="Genomic_DNA"/>
</dbReference>
<dbReference type="Pfam" id="PF12796">
    <property type="entry name" value="Ank_2"/>
    <property type="match status" value="1"/>
</dbReference>
<protein>
    <submittedName>
        <fullName evidence="12">Nacht and ankyrin domain protein</fullName>
    </submittedName>
</protein>
<keyword evidence="4 9" id="KW-1133">Transmembrane helix</keyword>
<dbReference type="GeneID" id="62165257"/>
<evidence type="ECO:0000256" key="9">
    <source>
        <dbReference type="SAM" id="Phobius"/>
    </source>
</evidence>
<feature type="domain" description="Nephrocystin 3-like N-terminal" evidence="11">
    <location>
        <begin position="519"/>
        <end position="681"/>
    </location>
</feature>
<evidence type="ECO:0000256" key="4">
    <source>
        <dbReference type="ARBA" id="ARBA00022989"/>
    </source>
</evidence>
<dbReference type="PANTHER" id="PTHR33048:SF163">
    <property type="entry name" value="INTEGRAL MEMBRANE PROTEIN (AFU_ORTHOLOGUE AFUA_8G05510)"/>
    <property type="match status" value="1"/>
</dbReference>
<dbReference type="RefSeq" id="XP_038742419.1">
    <property type="nucleotide sequence ID" value="XM_038892183.1"/>
</dbReference>
<keyword evidence="3" id="KW-0677">Repeat</keyword>